<keyword evidence="3" id="KW-1185">Reference proteome</keyword>
<reference evidence="2" key="1">
    <citation type="journal article" date="2022" name="bioRxiv">
        <title>Sequencing and chromosome-scale assembly of the giantPleurodeles waltlgenome.</title>
        <authorList>
            <person name="Brown T."/>
            <person name="Elewa A."/>
            <person name="Iarovenko S."/>
            <person name="Subramanian E."/>
            <person name="Araus A.J."/>
            <person name="Petzold A."/>
            <person name="Susuki M."/>
            <person name="Suzuki K.-i.T."/>
            <person name="Hayashi T."/>
            <person name="Toyoda A."/>
            <person name="Oliveira C."/>
            <person name="Osipova E."/>
            <person name="Leigh N.D."/>
            <person name="Simon A."/>
            <person name="Yun M.H."/>
        </authorList>
    </citation>
    <scope>NUCLEOTIDE SEQUENCE</scope>
    <source>
        <strain evidence="2">20211129_DDA</strain>
        <tissue evidence="2">Liver</tissue>
    </source>
</reference>
<dbReference type="AlphaFoldDB" id="A0AAV7RJJ5"/>
<protein>
    <submittedName>
        <fullName evidence="2">Uncharacterized protein</fullName>
    </submittedName>
</protein>
<gene>
    <name evidence="2" type="ORF">NDU88_003782</name>
</gene>
<name>A0AAV7RJJ5_PLEWA</name>
<evidence type="ECO:0000313" key="3">
    <source>
        <dbReference type="Proteomes" id="UP001066276"/>
    </source>
</evidence>
<proteinExistence type="predicted"/>
<organism evidence="2 3">
    <name type="scientific">Pleurodeles waltl</name>
    <name type="common">Iberian ribbed newt</name>
    <dbReference type="NCBI Taxonomy" id="8319"/>
    <lineage>
        <taxon>Eukaryota</taxon>
        <taxon>Metazoa</taxon>
        <taxon>Chordata</taxon>
        <taxon>Craniata</taxon>
        <taxon>Vertebrata</taxon>
        <taxon>Euteleostomi</taxon>
        <taxon>Amphibia</taxon>
        <taxon>Batrachia</taxon>
        <taxon>Caudata</taxon>
        <taxon>Salamandroidea</taxon>
        <taxon>Salamandridae</taxon>
        <taxon>Pleurodelinae</taxon>
        <taxon>Pleurodeles</taxon>
    </lineage>
</organism>
<comment type="caution">
    <text evidence="2">The sequence shown here is derived from an EMBL/GenBank/DDBJ whole genome shotgun (WGS) entry which is preliminary data.</text>
</comment>
<feature type="compositionally biased region" description="Basic and acidic residues" evidence="1">
    <location>
        <begin position="55"/>
        <end position="71"/>
    </location>
</feature>
<accession>A0AAV7RJJ5</accession>
<sequence>MQRRRWWRQLGEEVGTEGRSEAGAAREAAYGQMLPGVCVGGGASQPFATCVERGTREELSHRERKRVEAKMRRGPRAQ</sequence>
<dbReference type="Proteomes" id="UP001066276">
    <property type="component" value="Chromosome 5"/>
</dbReference>
<feature type="region of interest" description="Disordered" evidence="1">
    <location>
        <begin position="55"/>
        <end position="78"/>
    </location>
</feature>
<evidence type="ECO:0000313" key="2">
    <source>
        <dbReference type="EMBL" id="KAJ1150995.1"/>
    </source>
</evidence>
<dbReference type="EMBL" id="JANPWB010000009">
    <property type="protein sequence ID" value="KAJ1150995.1"/>
    <property type="molecule type" value="Genomic_DNA"/>
</dbReference>
<evidence type="ECO:0000256" key="1">
    <source>
        <dbReference type="SAM" id="MobiDB-lite"/>
    </source>
</evidence>